<proteinExistence type="predicted"/>
<reference evidence="3 4" key="1">
    <citation type="submission" date="2024-11" db="EMBL/GenBank/DDBJ databases">
        <title>Genome sequencing of Xanthomonas codiaei.</title>
        <authorList>
            <person name="Studholme D.J."/>
        </authorList>
    </citation>
    <scope>NUCLEOTIDE SEQUENCE [LARGE SCALE GENOMIC DNA]</scope>
    <source>
        <strain evidence="3 4">NCPPB 4350</strain>
    </source>
</reference>
<evidence type="ECO:0000256" key="1">
    <source>
        <dbReference type="SAM" id="SignalP"/>
    </source>
</evidence>
<dbReference type="InterPro" id="IPR041894">
    <property type="entry name" value="PBP2_ProX-like"/>
</dbReference>
<organism evidence="3 4">
    <name type="scientific">Xanthomonas codiaei</name>
    <dbReference type="NCBI Taxonomy" id="56463"/>
    <lineage>
        <taxon>Bacteria</taxon>
        <taxon>Pseudomonadati</taxon>
        <taxon>Pseudomonadota</taxon>
        <taxon>Gammaproteobacteria</taxon>
        <taxon>Lysobacterales</taxon>
        <taxon>Lysobacteraceae</taxon>
        <taxon>Xanthomonas</taxon>
    </lineage>
</organism>
<dbReference type="CDD" id="cd13607">
    <property type="entry name" value="PBP2_AfProX_like"/>
    <property type="match status" value="1"/>
</dbReference>
<accession>A0ABW9MT89</accession>
<dbReference type="SUPFAM" id="SSF53850">
    <property type="entry name" value="Periplasmic binding protein-like II"/>
    <property type="match status" value="1"/>
</dbReference>
<keyword evidence="1" id="KW-0732">Signal</keyword>
<dbReference type="Proteomes" id="UP001637990">
    <property type="component" value="Unassembled WGS sequence"/>
</dbReference>
<dbReference type="Gene3D" id="3.40.190.120">
    <property type="entry name" value="Osmoprotection protein (prox), domain 2"/>
    <property type="match status" value="1"/>
</dbReference>
<sequence length="280" mass="30588">MSARVVVAVLLLLCSLGAHAAQVTVGSKNFTEAVILGEIATAAGKRDGVDVQHRAQLGGTRILWRALETGQIDAYAEYTGTLAQELLQLPKASHAELRAALDARGLAMTQSLGFQNTYAFGMRRARAQALGITTLSQLARHPDLKIGLSNEFMQRADGWPGVRAAYALPQAATGLDHDLAYRALESGAIEVTDLYSTDAEIPYYKLQVLRDDLHYFPEYQAVFLYRKDLAQRAPKMLQTLHGLQGRIDEAAMQQLNAQVKLERKSESAVAAQWLGVKPVS</sequence>
<evidence type="ECO:0000313" key="4">
    <source>
        <dbReference type="Proteomes" id="UP001637990"/>
    </source>
</evidence>
<dbReference type="Gene3D" id="3.40.190.10">
    <property type="entry name" value="Periplasmic binding protein-like II"/>
    <property type="match status" value="1"/>
</dbReference>
<name>A0ABW9MT89_9XANT</name>
<dbReference type="EMBL" id="JBJGBS010000228">
    <property type="protein sequence ID" value="MFO3707480.1"/>
    <property type="molecule type" value="Genomic_DNA"/>
</dbReference>
<feature type="non-terminal residue" evidence="3">
    <location>
        <position position="280"/>
    </location>
</feature>
<feature type="signal peptide" evidence="1">
    <location>
        <begin position="1"/>
        <end position="20"/>
    </location>
</feature>
<feature type="chain" id="PRO_5047504229" evidence="1">
    <location>
        <begin position="21"/>
        <end position="280"/>
    </location>
</feature>
<dbReference type="Pfam" id="PF04069">
    <property type="entry name" value="OpuAC"/>
    <property type="match status" value="1"/>
</dbReference>
<comment type="caution">
    <text evidence="3">The sequence shown here is derived from an EMBL/GenBank/DDBJ whole genome shotgun (WGS) entry which is preliminary data.</text>
</comment>
<dbReference type="InterPro" id="IPR007210">
    <property type="entry name" value="ABC_Gly_betaine_transp_sub-bd"/>
</dbReference>
<feature type="domain" description="ABC-type glycine betaine transport system substrate-binding" evidence="2">
    <location>
        <begin position="22"/>
        <end position="274"/>
    </location>
</feature>
<evidence type="ECO:0000313" key="3">
    <source>
        <dbReference type="EMBL" id="MFO3707480.1"/>
    </source>
</evidence>
<gene>
    <name evidence="3" type="ORF">ACI6Q5_21510</name>
</gene>
<protein>
    <submittedName>
        <fullName evidence="3">Glycine betaine ABC transporter substrate-binding protein</fullName>
    </submittedName>
</protein>
<dbReference type="RefSeq" id="WP_410049903.1">
    <property type="nucleotide sequence ID" value="NZ_JBJGBS010000228.1"/>
</dbReference>
<keyword evidence="4" id="KW-1185">Reference proteome</keyword>
<evidence type="ECO:0000259" key="2">
    <source>
        <dbReference type="Pfam" id="PF04069"/>
    </source>
</evidence>